<protein>
    <recommendedName>
        <fullName evidence="3">Lipoprotein</fullName>
    </recommendedName>
</protein>
<proteinExistence type="predicted"/>
<dbReference type="EMBL" id="JANRHJ010000002">
    <property type="protein sequence ID" value="MCR8872820.1"/>
    <property type="molecule type" value="Genomic_DNA"/>
</dbReference>
<gene>
    <name evidence="1" type="ORF">NW209_02085</name>
</gene>
<evidence type="ECO:0008006" key="3">
    <source>
        <dbReference type="Google" id="ProtNLM"/>
    </source>
</evidence>
<dbReference type="AlphaFoldDB" id="A0AAW5N6U4"/>
<name>A0AAW5N6U4_9BACT</name>
<dbReference type="GeneID" id="82444815"/>
<dbReference type="Proteomes" id="UP001204579">
    <property type="component" value="Unassembled WGS sequence"/>
</dbReference>
<keyword evidence="2" id="KW-1185">Reference proteome</keyword>
<comment type="caution">
    <text evidence="1">The sequence shown here is derived from an EMBL/GenBank/DDBJ whole genome shotgun (WGS) entry which is preliminary data.</text>
</comment>
<reference evidence="1 2" key="1">
    <citation type="submission" date="2022-08" db="EMBL/GenBank/DDBJ databases">
        <authorList>
            <person name="Zeman M."/>
            <person name="Kubasova T."/>
        </authorList>
    </citation>
    <scope>NUCLEOTIDE SEQUENCE [LARGE SCALE GENOMIC DNA]</scope>
    <source>
        <strain evidence="1 2">ET62</strain>
    </source>
</reference>
<organism evidence="1 2">
    <name type="scientific">Phocaeicola barnesiae</name>
    <dbReference type="NCBI Taxonomy" id="376804"/>
    <lineage>
        <taxon>Bacteria</taxon>
        <taxon>Pseudomonadati</taxon>
        <taxon>Bacteroidota</taxon>
        <taxon>Bacteroidia</taxon>
        <taxon>Bacteroidales</taxon>
        <taxon>Bacteroidaceae</taxon>
        <taxon>Phocaeicola</taxon>
    </lineage>
</organism>
<accession>A0AAW5N6U4</accession>
<sequence length="50" mass="5336">MTRIILPLDFFLLGATCFPSYEGEGAAADLQPSGTILPNVPNQEDSISQP</sequence>
<dbReference type="RefSeq" id="WP_154651963.1">
    <property type="nucleotide sequence ID" value="NZ_CALULB010000002.1"/>
</dbReference>
<evidence type="ECO:0000313" key="1">
    <source>
        <dbReference type="EMBL" id="MCR8872820.1"/>
    </source>
</evidence>
<evidence type="ECO:0000313" key="2">
    <source>
        <dbReference type="Proteomes" id="UP001204579"/>
    </source>
</evidence>